<gene>
    <name evidence="1" type="ORF">NIES46_37340</name>
</gene>
<dbReference type="GeneID" id="301684510"/>
<dbReference type="Proteomes" id="UP000326169">
    <property type="component" value="Unassembled WGS sequence"/>
</dbReference>
<reference evidence="1 2" key="1">
    <citation type="journal article" date="2019" name="J Genomics">
        <title>The Draft Genome of a Hydrogen-producing Cyanobacterium, Arthrospira platensis NIES-46.</title>
        <authorList>
            <person name="Suzuki S."/>
            <person name="Yamaguchi H."/>
            <person name="Kawachi M."/>
        </authorList>
    </citation>
    <scope>NUCLEOTIDE SEQUENCE [LARGE SCALE GENOMIC DNA]</scope>
    <source>
        <strain evidence="1 2">NIES-46</strain>
    </source>
</reference>
<accession>A0A5M3TCM0</accession>
<organism evidence="1 2">
    <name type="scientific">Limnospira platensis NIES-46</name>
    <dbReference type="NCBI Taxonomy" id="1236695"/>
    <lineage>
        <taxon>Bacteria</taxon>
        <taxon>Bacillati</taxon>
        <taxon>Cyanobacteriota</taxon>
        <taxon>Cyanophyceae</taxon>
        <taxon>Oscillatoriophycideae</taxon>
        <taxon>Oscillatoriales</taxon>
        <taxon>Sirenicapillariaceae</taxon>
        <taxon>Limnospira</taxon>
    </lineage>
</organism>
<evidence type="ECO:0000313" key="1">
    <source>
        <dbReference type="EMBL" id="GCE95668.1"/>
    </source>
</evidence>
<evidence type="ECO:0000313" key="2">
    <source>
        <dbReference type="Proteomes" id="UP000326169"/>
    </source>
</evidence>
<comment type="caution">
    <text evidence="1">The sequence shown here is derived from an EMBL/GenBank/DDBJ whole genome shotgun (WGS) entry which is preliminary data.</text>
</comment>
<name>A0A5M3TCM0_LIMPL</name>
<protein>
    <submittedName>
        <fullName evidence="1">Uncharacterized protein</fullName>
    </submittedName>
</protein>
<sequence>MNFKVAKTIVIVRELGNNKSHRERQIINLITSKSNLFKEKTKMANITISDLRPAGADLFSDSESYLQDLTDQEMTDALGGRRRFIFVWTFVCVF</sequence>
<dbReference type="EMBL" id="BIMW01000144">
    <property type="protein sequence ID" value="GCE95668.1"/>
    <property type="molecule type" value="Genomic_DNA"/>
</dbReference>
<proteinExistence type="predicted"/>
<dbReference type="RefSeq" id="WP_152088644.1">
    <property type="nucleotide sequence ID" value="NZ_BIMW01000144.1"/>
</dbReference>
<keyword evidence="2" id="KW-1185">Reference proteome</keyword>